<comment type="cofactor">
    <cofactor evidence="1">
        <name>FAD</name>
        <dbReference type="ChEBI" id="CHEBI:57692"/>
    </cofactor>
</comment>
<evidence type="ECO:0000256" key="3">
    <source>
        <dbReference type="ARBA" id="ARBA00022827"/>
    </source>
</evidence>
<evidence type="ECO:0000259" key="6">
    <source>
        <dbReference type="Pfam" id="PF01266"/>
    </source>
</evidence>
<evidence type="ECO:0000256" key="2">
    <source>
        <dbReference type="ARBA" id="ARBA00022630"/>
    </source>
</evidence>
<dbReference type="EMBL" id="RBIG01000001">
    <property type="protein sequence ID" value="RKQ72813.1"/>
    <property type="molecule type" value="Genomic_DNA"/>
</dbReference>
<organism evidence="7 8">
    <name type="scientific">Oceanibaculum indicum</name>
    <dbReference type="NCBI Taxonomy" id="526216"/>
    <lineage>
        <taxon>Bacteria</taxon>
        <taxon>Pseudomonadati</taxon>
        <taxon>Pseudomonadota</taxon>
        <taxon>Alphaproteobacteria</taxon>
        <taxon>Rhodospirillales</taxon>
        <taxon>Oceanibaculaceae</taxon>
        <taxon>Oceanibaculum</taxon>
    </lineage>
</organism>
<evidence type="ECO:0000256" key="1">
    <source>
        <dbReference type="ARBA" id="ARBA00001974"/>
    </source>
</evidence>
<dbReference type="Proteomes" id="UP000277424">
    <property type="component" value="Unassembled WGS sequence"/>
</dbReference>
<dbReference type="PANTHER" id="PTHR43104:SF4">
    <property type="entry name" value="L-2-HYDROXYGLUTARATE DEHYDROGENASE, MITOCHONDRIAL"/>
    <property type="match status" value="1"/>
</dbReference>
<dbReference type="Gene3D" id="3.50.50.60">
    <property type="entry name" value="FAD/NAD(P)-binding domain"/>
    <property type="match status" value="1"/>
</dbReference>
<dbReference type="InterPro" id="IPR036188">
    <property type="entry name" value="FAD/NAD-bd_sf"/>
</dbReference>
<dbReference type="GO" id="GO:0047545">
    <property type="term" value="F:(S)-2-hydroxyglutarate dehydrogenase activity"/>
    <property type="evidence" value="ECO:0007669"/>
    <property type="project" value="TreeGrafter"/>
</dbReference>
<dbReference type="Pfam" id="PF01266">
    <property type="entry name" value="DAO"/>
    <property type="match status" value="1"/>
</dbReference>
<name>A0A420WP67_9PROT</name>
<keyword evidence="4" id="KW-0560">Oxidoreductase</keyword>
<evidence type="ECO:0000313" key="7">
    <source>
        <dbReference type="EMBL" id="RKQ72813.1"/>
    </source>
</evidence>
<comment type="caution">
    <text evidence="7">The sequence shown here is derived from an EMBL/GenBank/DDBJ whole genome shotgun (WGS) entry which is preliminary data.</text>
</comment>
<proteinExistence type="inferred from homology"/>
<sequence>MSDHVECIVVGAGVVGLAVGRALALSGREVIVLEKTEAIGTETSSRHSEVVHAGIYYLPGSLKAELCVRGKHLLYDFMESRGVPYSKMGKLIVATSDDQMPALEQIRERAAANGVPDLEWLTPAQVTALEPAVESVGALISPSTGILDSHSYMLALQGEAEDHGAMLAFHTPVLSGRVRGNGGFEIETGGDSPMALSCDILVNAAGLYAQALGRAIEGIPAETVPPAYFCKGNYYTLSGVKTPFSRLIYPAPEQAGLGVHVTLDLGGQCRFGPDVEWIDGIDYDVDPGRAEKFYAAVRKYWPGLPDGSLQPGYAGIRPKIQAPGEPAKDFMIQGPQDHGIANHIALYGIESPGVTSSLAIAEKVMALLDEAA</sequence>
<evidence type="ECO:0000256" key="4">
    <source>
        <dbReference type="ARBA" id="ARBA00023002"/>
    </source>
</evidence>
<dbReference type="OrthoDB" id="9801699at2"/>
<dbReference type="AlphaFoldDB" id="A0A420WP67"/>
<protein>
    <submittedName>
        <fullName evidence="7">L-2-hydroxyglutarate oxidase LhgO</fullName>
    </submittedName>
</protein>
<dbReference type="RefSeq" id="WP_121217411.1">
    <property type="nucleotide sequence ID" value="NZ_RBIG01000001.1"/>
</dbReference>
<evidence type="ECO:0000313" key="8">
    <source>
        <dbReference type="Proteomes" id="UP000277424"/>
    </source>
</evidence>
<keyword evidence="2" id="KW-0285">Flavoprotein</keyword>
<dbReference type="PANTHER" id="PTHR43104">
    <property type="entry name" value="L-2-HYDROXYGLUTARATE DEHYDROGENASE, MITOCHONDRIAL"/>
    <property type="match status" value="1"/>
</dbReference>
<dbReference type="Gene3D" id="3.30.9.10">
    <property type="entry name" value="D-Amino Acid Oxidase, subunit A, domain 2"/>
    <property type="match status" value="1"/>
</dbReference>
<accession>A0A420WP67</accession>
<keyword evidence="3" id="KW-0274">FAD</keyword>
<evidence type="ECO:0000256" key="5">
    <source>
        <dbReference type="ARBA" id="ARBA00037941"/>
    </source>
</evidence>
<dbReference type="SUPFAM" id="SSF51905">
    <property type="entry name" value="FAD/NAD(P)-binding domain"/>
    <property type="match status" value="1"/>
</dbReference>
<comment type="similarity">
    <text evidence="5">Belongs to the L2HGDH family.</text>
</comment>
<gene>
    <name evidence="7" type="ORF">BCL74_0582</name>
</gene>
<dbReference type="InterPro" id="IPR006076">
    <property type="entry name" value="FAD-dep_OxRdtase"/>
</dbReference>
<feature type="domain" description="FAD dependent oxidoreductase" evidence="6">
    <location>
        <begin position="7"/>
        <end position="364"/>
    </location>
</feature>
<reference evidence="7 8" key="1">
    <citation type="submission" date="2018-10" db="EMBL/GenBank/DDBJ databases">
        <title>Comparative analysis of microorganisms from saline springs in Andes Mountain Range, Colombia.</title>
        <authorList>
            <person name="Rubin E."/>
        </authorList>
    </citation>
    <scope>NUCLEOTIDE SEQUENCE [LARGE SCALE GENOMIC DNA]</scope>
    <source>
        <strain evidence="7 8">USBA 36</strain>
    </source>
</reference>